<keyword evidence="2" id="KW-0732">Signal</keyword>
<gene>
    <name evidence="3" type="ORF">ABM34_09460</name>
</gene>
<evidence type="ECO:0000256" key="1">
    <source>
        <dbReference type="SAM" id="MobiDB-lite"/>
    </source>
</evidence>
<evidence type="ECO:0000313" key="3">
    <source>
        <dbReference type="EMBL" id="AKP67731.1"/>
    </source>
</evidence>
<evidence type="ECO:0000313" key="4">
    <source>
        <dbReference type="Proteomes" id="UP000036106"/>
    </source>
</evidence>
<evidence type="ECO:0008006" key="5">
    <source>
        <dbReference type="Google" id="ProtNLM"/>
    </source>
</evidence>
<feature type="compositionally biased region" description="Polar residues" evidence="1">
    <location>
        <begin position="73"/>
        <end position="84"/>
    </location>
</feature>
<dbReference type="KEGG" id="lgn:ABM34_09460"/>
<sequence>MNKEGNVTKKVTSAVLGILTLALLGTAFTAPLNDSFGSQMSNNDVVTRKNAKLSKPVKKPSKVKDVEVKAPQQAKTESASTSPASVLSKLGSISTSKVKSAAKDEAQAAQLIQTETGMTAAKSEAAAQVVFSNAKYSALRSDLSSGNWIGAYQQYSKLSSDGTIAQLQQSLAN</sequence>
<protein>
    <recommendedName>
        <fullName evidence="5">DUF4168 domain-containing protein</fullName>
    </recommendedName>
</protein>
<feature type="chain" id="PRO_5005208498" description="DUF4168 domain-containing protein" evidence="2">
    <location>
        <begin position="30"/>
        <end position="173"/>
    </location>
</feature>
<dbReference type="PATRIC" id="fig|1007676.4.peg.1914"/>
<accession>A0A0H4QKV9</accession>
<dbReference type="Proteomes" id="UP000036106">
    <property type="component" value="Chromosome"/>
</dbReference>
<dbReference type="AlphaFoldDB" id="A0A0H4QKV9"/>
<reference evidence="4" key="1">
    <citation type="submission" date="2015-07" db="EMBL/GenBank/DDBJ databases">
        <title>Lactobacillus ginsenosidimutans/EMML 3141/ whole genome sequencing.</title>
        <authorList>
            <person name="Kim M.K."/>
            <person name="Im W.-T."/>
            <person name="Srinivasan S."/>
            <person name="Lee J.-J."/>
        </authorList>
    </citation>
    <scope>NUCLEOTIDE SEQUENCE [LARGE SCALE GENOMIC DNA]</scope>
    <source>
        <strain evidence="4">EMML 3041</strain>
    </source>
</reference>
<name>A0A0H4QKV9_9LACO</name>
<proteinExistence type="predicted"/>
<dbReference type="STRING" id="1007676.ABM34_09460"/>
<feature type="signal peptide" evidence="2">
    <location>
        <begin position="1"/>
        <end position="29"/>
    </location>
</feature>
<organism evidence="3 4">
    <name type="scientific">Companilactobacillus ginsenosidimutans</name>
    <dbReference type="NCBI Taxonomy" id="1007676"/>
    <lineage>
        <taxon>Bacteria</taxon>
        <taxon>Bacillati</taxon>
        <taxon>Bacillota</taxon>
        <taxon>Bacilli</taxon>
        <taxon>Lactobacillales</taxon>
        <taxon>Lactobacillaceae</taxon>
        <taxon>Companilactobacillus</taxon>
    </lineage>
</organism>
<keyword evidence="4" id="KW-1185">Reference proteome</keyword>
<dbReference type="RefSeq" id="WP_048705281.1">
    <property type="nucleotide sequence ID" value="NZ_CP012034.1"/>
</dbReference>
<feature type="region of interest" description="Disordered" evidence="1">
    <location>
        <begin position="47"/>
        <end position="84"/>
    </location>
</feature>
<evidence type="ECO:0000256" key="2">
    <source>
        <dbReference type="SAM" id="SignalP"/>
    </source>
</evidence>
<dbReference type="OrthoDB" id="2298266at2"/>
<feature type="compositionally biased region" description="Basic residues" evidence="1">
    <location>
        <begin position="49"/>
        <end position="61"/>
    </location>
</feature>
<dbReference type="EMBL" id="CP012034">
    <property type="protein sequence ID" value="AKP67731.1"/>
    <property type="molecule type" value="Genomic_DNA"/>
</dbReference>